<organism evidence="2 3">
    <name type="scientific">Acer saccharum</name>
    <name type="common">Sugar maple</name>
    <dbReference type="NCBI Taxonomy" id="4024"/>
    <lineage>
        <taxon>Eukaryota</taxon>
        <taxon>Viridiplantae</taxon>
        <taxon>Streptophyta</taxon>
        <taxon>Embryophyta</taxon>
        <taxon>Tracheophyta</taxon>
        <taxon>Spermatophyta</taxon>
        <taxon>Magnoliopsida</taxon>
        <taxon>eudicotyledons</taxon>
        <taxon>Gunneridae</taxon>
        <taxon>Pentapetalae</taxon>
        <taxon>rosids</taxon>
        <taxon>malvids</taxon>
        <taxon>Sapindales</taxon>
        <taxon>Sapindaceae</taxon>
        <taxon>Hippocastanoideae</taxon>
        <taxon>Acereae</taxon>
        <taxon>Acer</taxon>
    </lineage>
</organism>
<dbReference type="PANTHER" id="PTHR24559:SF444">
    <property type="entry name" value="REVERSE TRANSCRIPTASE DOMAIN-CONTAINING PROTEIN"/>
    <property type="match status" value="1"/>
</dbReference>
<protein>
    <recommendedName>
        <fullName evidence="1">Reverse transcriptase domain-containing protein</fullName>
    </recommendedName>
</protein>
<evidence type="ECO:0000313" key="3">
    <source>
        <dbReference type="Proteomes" id="UP001168877"/>
    </source>
</evidence>
<dbReference type="Gene3D" id="3.10.10.10">
    <property type="entry name" value="HIV Type 1 Reverse Transcriptase, subunit A, domain 1"/>
    <property type="match status" value="1"/>
</dbReference>
<feature type="domain" description="Reverse transcriptase" evidence="1">
    <location>
        <begin position="1"/>
        <end position="104"/>
    </location>
</feature>
<accession>A0AA39SUS4</accession>
<proteinExistence type="predicted"/>
<evidence type="ECO:0000259" key="1">
    <source>
        <dbReference type="Pfam" id="PF00078"/>
    </source>
</evidence>
<dbReference type="Proteomes" id="UP001168877">
    <property type="component" value="Unassembled WGS sequence"/>
</dbReference>
<dbReference type="PANTHER" id="PTHR24559">
    <property type="entry name" value="TRANSPOSON TY3-I GAG-POL POLYPROTEIN"/>
    <property type="match status" value="1"/>
</dbReference>
<dbReference type="CDD" id="cd01647">
    <property type="entry name" value="RT_LTR"/>
    <property type="match status" value="1"/>
</dbReference>
<gene>
    <name evidence="2" type="ORF">LWI29_007252</name>
</gene>
<keyword evidence="3" id="KW-1185">Reference proteome</keyword>
<sequence>MHKLDEDKTSFTTDQRLYCYTIMPFGLKNDGAIYQRLVNRMFTSQIGKNIKVCVDDMLTKSVTTDKHVDDLRETFNVLTKYGMKLNPTKCVFGVPSGKFLGYQVHQKRIEANLDKIQALANMVSLKTLKDIQKLMGCLASLNRFLSKSTDKCLSFFRALKKGKEVEWNEDCEHAFQALKDYLGRAPLLSKLLVGETLYLYL</sequence>
<name>A0AA39SUS4_ACESA</name>
<dbReference type="InterPro" id="IPR043128">
    <property type="entry name" value="Rev_trsase/Diguanyl_cyclase"/>
</dbReference>
<evidence type="ECO:0000313" key="2">
    <source>
        <dbReference type="EMBL" id="KAK0599646.1"/>
    </source>
</evidence>
<comment type="caution">
    <text evidence="2">The sequence shown here is derived from an EMBL/GenBank/DDBJ whole genome shotgun (WGS) entry which is preliminary data.</text>
</comment>
<reference evidence="2" key="2">
    <citation type="submission" date="2023-06" db="EMBL/GenBank/DDBJ databases">
        <authorList>
            <person name="Swenson N.G."/>
            <person name="Wegrzyn J.L."/>
            <person name="Mcevoy S.L."/>
        </authorList>
    </citation>
    <scope>NUCLEOTIDE SEQUENCE</scope>
    <source>
        <strain evidence="2">NS2018</strain>
        <tissue evidence="2">Leaf</tissue>
    </source>
</reference>
<dbReference type="InterPro" id="IPR000477">
    <property type="entry name" value="RT_dom"/>
</dbReference>
<dbReference type="InterPro" id="IPR053134">
    <property type="entry name" value="RNA-dir_DNA_polymerase"/>
</dbReference>
<dbReference type="Pfam" id="PF00078">
    <property type="entry name" value="RVT_1"/>
    <property type="match status" value="1"/>
</dbReference>
<dbReference type="AlphaFoldDB" id="A0AA39SUS4"/>
<reference evidence="2" key="1">
    <citation type="journal article" date="2022" name="Plant J.">
        <title>Strategies of tolerance reflected in two North American maple genomes.</title>
        <authorList>
            <person name="McEvoy S.L."/>
            <person name="Sezen U.U."/>
            <person name="Trouern-Trend A."/>
            <person name="McMahon S.M."/>
            <person name="Schaberg P.G."/>
            <person name="Yang J."/>
            <person name="Wegrzyn J.L."/>
            <person name="Swenson N.G."/>
        </authorList>
    </citation>
    <scope>NUCLEOTIDE SEQUENCE</scope>
    <source>
        <strain evidence="2">NS2018</strain>
    </source>
</reference>
<dbReference type="SUPFAM" id="SSF56672">
    <property type="entry name" value="DNA/RNA polymerases"/>
    <property type="match status" value="1"/>
</dbReference>
<dbReference type="Gene3D" id="3.30.70.270">
    <property type="match status" value="2"/>
</dbReference>
<dbReference type="InterPro" id="IPR043502">
    <property type="entry name" value="DNA/RNA_pol_sf"/>
</dbReference>
<dbReference type="EMBL" id="JAUESC010000003">
    <property type="protein sequence ID" value="KAK0599646.1"/>
    <property type="molecule type" value="Genomic_DNA"/>
</dbReference>